<dbReference type="AlphaFoldDB" id="A0A7D3ZDU8"/>
<protein>
    <submittedName>
        <fullName evidence="6">Transcriptional regulator, TetR family</fullName>
    </submittedName>
</protein>
<keyword evidence="7" id="KW-1185">Reference proteome</keyword>
<dbReference type="SUPFAM" id="SSF48498">
    <property type="entry name" value="Tetracyclin repressor-like, C-terminal domain"/>
    <property type="match status" value="1"/>
</dbReference>
<dbReference type="InterPro" id="IPR050109">
    <property type="entry name" value="HTH-type_TetR-like_transc_reg"/>
</dbReference>
<dbReference type="PRINTS" id="PR00455">
    <property type="entry name" value="HTHTETR"/>
</dbReference>
<dbReference type="Gene3D" id="1.10.357.10">
    <property type="entry name" value="Tetracycline Repressor, domain 2"/>
    <property type="match status" value="1"/>
</dbReference>
<dbReference type="Pfam" id="PF00440">
    <property type="entry name" value="TetR_N"/>
    <property type="match status" value="1"/>
</dbReference>
<gene>
    <name evidence="6" type="ORF">ACTIVE_2235</name>
</gene>
<evidence type="ECO:0000256" key="3">
    <source>
        <dbReference type="ARBA" id="ARBA00023163"/>
    </source>
</evidence>
<dbReference type="Proteomes" id="UP000501240">
    <property type="component" value="Chromosome"/>
</dbReference>
<name>A0A7D3ZDU8_ACTVE</name>
<dbReference type="EMBL" id="CP053892">
    <property type="protein sequence ID" value="QKG20597.1"/>
    <property type="molecule type" value="Genomic_DNA"/>
</dbReference>
<feature type="domain" description="HTH tetR-type" evidence="5">
    <location>
        <begin position="7"/>
        <end position="67"/>
    </location>
</feature>
<dbReference type="GO" id="GO:0003700">
    <property type="term" value="F:DNA-binding transcription factor activity"/>
    <property type="evidence" value="ECO:0007669"/>
    <property type="project" value="TreeGrafter"/>
</dbReference>
<sequence>MSAQKDTDGRDRILRAAARLIAESGGEPVSTRAVCAAAGVGAPTLYHHFGDKQGLFDAVAARGFEEYLASKRAMAASGDPVEDLRHGWDVHVEFGLTNPAIYALMYGTPRTTPAVDEAYAILLGLVGAVARAGRLRVPVGTAAQMIQAAGVGVVLFLIANGDDGGDLSSRTREAVLAAVTVQDDPRDGGPGERDGRAAAAVSLRAALAAEPPSGLSPAERALLAEWLDRIAG</sequence>
<dbReference type="PANTHER" id="PTHR30055">
    <property type="entry name" value="HTH-TYPE TRANSCRIPTIONAL REGULATOR RUTR"/>
    <property type="match status" value="1"/>
</dbReference>
<dbReference type="InterPro" id="IPR036271">
    <property type="entry name" value="Tet_transcr_reg_TetR-rel_C_sf"/>
</dbReference>
<dbReference type="SUPFAM" id="SSF46689">
    <property type="entry name" value="Homeodomain-like"/>
    <property type="match status" value="1"/>
</dbReference>
<evidence type="ECO:0000259" key="5">
    <source>
        <dbReference type="PROSITE" id="PS50977"/>
    </source>
</evidence>
<accession>A0A7D3ZDU8</accession>
<evidence type="ECO:0000256" key="2">
    <source>
        <dbReference type="ARBA" id="ARBA00023125"/>
    </source>
</evidence>
<dbReference type="GO" id="GO:0000976">
    <property type="term" value="F:transcription cis-regulatory region binding"/>
    <property type="evidence" value="ECO:0007669"/>
    <property type="project" value="TreeGrafter"/>
</dbReference>
<evidence type="ECO:0000256" key="4">
    <source>
        <dbReference type="PROSITE-ProRule" id="PRU00335"/>
    </source>
</evidence>
<dbReference type="Gene3D" id="1.10.10.60">
    <property type="entry name" value="Homeodomain-like"/>
    <property type="match status" value="1"/>
</dbReference>
<organism evidence="6 7">
    <name type="scientific">Actinomadura verrucosospora</name>
    <dbReference type="NCBI Taxonomy" id="46165"/>
    <lineage>
        <taxon>Bacteria</taxon>
        <taxon>Bacillati</taxon>
        <taxon>Actinomycetota</taxon>
        <taxon>Actinomycetes</taxon>
        <taxon>Streptosporangiales</taxon>
        <taxon>Thermomonosporaceae</taxon>
        <taxon>Actinomadura</taxon>
    </lineage>
</organism>
<evidence type="ECO:0000313" key="7">
    <source>
        <dbReference type="Proteomes" id="UP000501240"/>
    </source>
</evidence>
<keyword evidence="2 4" id="KW-0238">DNA-binding</keyword>
<reference evidence="6 7" key="1">
    <citation type="submission" date="2020-05" db="EMBL/GenBank/DDBJ databases">
        <title>Actinomadura verrucosospora NRRL-B18236 (PFL_A860) Genome sequencing and assembly.</title>
        <authorList>
            <person name="Samborskyy M."/>
        </authorList>
    </citation>
    <scope>NUCLEOTIDE SEQUENCE [LARGE SCALE GENOMIC DNA]</scope>
    <source>
        <strain evidence="6 7">NRRL:B18236</strain>
    </source>
</reference>
<evidence type="ECO:0000256" key="1">
    <source>
        <dbReference type="ARBA" id="ARBA00023015"/>
    </source>
</evidence>
<keyword evidence="1" id="KW-0805">Transcription regulation</keyword>
<dbReference type="PANTHER" id="PTHR30055:SF234">
    <property type="entry name" value="HTH-TYPE TRANSCRIPTIONAL REGULATOR BETI"/>
    <property type="match status" value="1"/>
</dbReference>
<dbReference type="PROSITE" id="PS50977">
    <property type="entry name" value="HTH_TETR_2"/>
    <property type="match status" value="1"/>
</dbReference>
<feature type="DNA-binding region" description="H-T-H motif" evidence="4">
    <location>
        <begin position="30"/>
        <end position="49"/>
    </location>
</feature>
<dbReference type="RefSeq" id="WP_173094990.1">
    <property type="nucleotide sequence ID" value="NZ_CP053892.1"/>
</dbReference>
<keyword evidence="3" id="KW-0804">Transcription</keyword>
<dbReference type="InterPro" id="IPR009057">
    <property type="entry name" value="Homeodomain-like_sf"/>
</dbReference>
<evidence type="ECO:0000313" key="6">
    <source>
        <dbReference type="EMBL" id="QKG20597.1"/>
    </source>
</evidence>
<dbReference type="InterPro" id="IPR001647">
    <property type="entry name" value="HTH_TetR"/>
</dbReference>
<proteinExistence type="predicted"/>